<name>A0A6A5QF76_AMPQU</name>
<evidence type="ECO:0000313" key="2">
    <source>
        <dbReference type="EMBL" id="KAF1913982.1"/>
    </source>
</evidence>
<evidence type="ECO:0000256" key="1">
    <source>
        <dbReference type="SAM" id="MobiDB-lite"/>
    </source>
</evidence>
<proteinExistence type="predicted"/>
<dbReference type="Proteomes" id="UP000800096">
    <property type="component" value="Unassembled WGS sequence"/>
</dbReference>
<reference evidence="2" key="1">
    <citation type="journal article" date="2020" name="Stud. Mycol.">
        <title>101 Dothideomycetes genomes: a test case for predicting lifestyles and emergence of pathogens.</title>
        <authorList>
            <person name="Haridas S."/>
            <person name="Albert R."/>
            <person name="Binder M."/>
            <person name="Bloem J."/>
            <person name="Labutti K."/>
            <person name="Salamov A."/>
            <person name="Andreopoulos B."/>
            <person name="Baker S."/>
            <person name="Barry K."/>
            <person name="Bills G."/>
            <person name="Bluhm B."/>
            <person name="Cannon C."/>
            <person name="Castanera R."/>
            <person name="Culley D."/>
            <person name="Daum C."/>
            <person name="Ezra D."/>
            <person name="Gonzalez J."/>
            <person name="Henrissat B."/>
            <person name="Kuo A."/>
            <person name="Liang C."/>
            <person name="Lipzen A."/>
            <person name="Lutzoni F."/>
            <person name="Magnuson J."/>
            <person name="Mondo S."/>
            <person name="Nolan M."/>
            <person name="Ohm R."/>
            <person name="Pangilinan J."/>
            <person name="Park H.-J."/>
            <person name="Ramirez L."/>
            <person name="Alfaro M."/>
            <person name="Sun H."/>
            <person name="Tritt A."/>
            <person name="Yoshinaga Y."/>
            <person name="Zwiers L.-H."/>
            <person name="Turgeon B."/>
            <person name="Goodwin S."/>
            <person name="Spatafora J."/>
            <person name="Crous P."/>
            <person name="Grigoriev I."/>
        </authorList>
    </citation>
    <scope>NUCLEOTIDE SEQUENCE</scope>
    <source>
        <strain evidence="2">HMLAC05119</strain>
    </source>
</reference>
<gene>
    <name evidence="2" type="ORF">BDU57DRAFT_328604</name>
</gene>
<keyword evidence="3" id="KW-1185">Reference proteome</keyword>
<dbReference type="EMBL" id="ML979138">
    <property type="protein sequence ID" value="KAF1913982.1"/>
    <property type="molecule type" value="Genomic_DNA"/>
</dbReference>
<dbReference type="AlphaFoldDB" id="A0A6A5QF76"/>
<accession>A0A6A5QF76</accession>
<protein>
    <submittedName>
        <fullName evidence="2">Uncharacterized protein</fullName>
    </submittedName>
</protein>
<organism evidence="2 3">
    <name type="scientific">Ampelomyces quisqualis</name>
    <name type="common">Powdery mildew agent</name>
    <dbReference type="NCBI Taxonomy" id="50730"/>
    <lineage>
        <taxon>Eukaryota</taxon>
        <taxon>Fungi</taxon>
        <taxon>Dikarya</taxon>
        <taxon>Ascomycota</taxon>
        <taxon>Pezizomycotina</taxon>
        <taxon>Dothideomycetes</taxon>
        <taxon>Pleosporomycetidae</taxon>
        <taxon>Pleosporales</taxon>
        <taxon>Pleosporineae</taxon>
        <taxon>Phaeosphaeriaceae</taxon>
        <taxon>Ampelomyces</taxon>
    </lineage>
</organism>
<feature type="region of interest" description="Disordered" evidence="1">
    <location>
        <begin position="25"/>
        <end position="51"/>
    </location>
</feature>
<evidence type="ECO:0000313" key="3">
    <source>
        <dbReference type="Proteomes" id="UP000800096"/>
    </source>
</evidence>
<feature type="compositionally biased region" description="Basic and acidic residues" evidence="1">
    <location>
        <begin position="29"/>
        <end position="51"/>
    </location>
</feature>
<sequence>MFCLTTHKWTRLNRQQEASWPTNVFGENMDERGLPINPGKERGTAPDDEADRARLKDVRASIGQRPQRGPTVYTVQTKGDNPLGTRTRAQSSWGNCGCYQGYACSSTLSMSNQPRMIEDRSYGQCPFTYGNRQPSIVTARMRGPEPASQQFFMWPHCTYSAAQKRC</sequence>